<dbReference type="SUPFAM" id="SSF51294">
    <property type="entry name" value="Hedgehog/intein (Hint) domain"/>
    <property type="match status" value="1"/>
</dbReference>
<dbReference type="InterPro" id="IPR036844">
    <property type="entry name" value="Hint_dom_sf"/>
</dbReference>
<dbReference type="AlphaFoldDB" id="A0A543CQE9"/>
<reference evidence="2 3" key="1">
    <citation type="submission" date="2019-06" db="EMBL/GenBank/DDBJ databases">
        <title>Sequencing the genomes of 1000 actinobacteria strains.</title>
        <authorList>
            <person name="Klenk H.-P."/>
        </authorList>
    </citation>
    <scope>NUCLEOTIDE SEQUENCE [LARGE SCALE GENOMIC DNA]</scope>
    <source>
        <strain evidence="2 3">DSM 102200</strain>
    </source>
</reference>
<comment type="caution">
    <text evidence="2">The sequence shown here is derived from an EMBL/GenBank/DDBJ whole genome shotgun (WGS) entry which is preliminary data.</text>
</comment>
<dbReference type="InterPro" id="IPR003587">
    <property type="entry name" value="Hint_dom_N"/>
</dbReference>
<feature type="domain" description="Hint" evidence="1">
    <location>
        <begin position="42"/>
        <end position="154"/>
    </location>
</feature>
<protein>
    <submittedName>
        <fullName evidence="2">Intein</fullName>
    </submittedName>
</protein>
<sequence>MALAGGLKFLGKFLGLALKARKAAPRVRKAINTVRKAGCTAANSFTPDTGVLLANGKHKAIGKIKIGDKVLATDPVTGKTKPQPVVALIRGHGTKHLTAVTIDTDGDKGHHTATITATDQHPFWATTTRPGHRPSGHWTNATDLHAGTHLRTVTGHTVKITATRHYTEPRSVNNLTIANLHTYYVEADGTPVLVHNAADECRVVQQTLGPDGPAEGVSAARGDRVDPGHEQTLVNEAGQANGCSTCDAKESGYDDGHWTGDHQPPNKLAPKGPWTLYPQCKPCARQQGGMVRTLKGDWYKFDPLPR</sequence>
<dbReference type="EMBL" id="VFOZ01000001">
    <property type="protein sequence ID" value="TQL99331.1"/>
    <property type="molecule type" value="Genomic_DNA"/>
</dbReference>
<dbReference type="Proteomes" id="UP000316096">
    <property type="component" value="Unassembled WGS sequence"/>
</dbReference>
<evidence type="ECO:0000259" key="1">
    <source>
        <dbReference type="SMART" id="SM00306"/>
    </source>
</evidence>
<dbReference type="Pfam" id="PF07591">
    <property type="entry name" value="PT-HINT"/>
    <property type="match status" value="1"/>
</dbReference>
<gene>
    <name evidence="2" type="ORF">FB559_5007</name>
</gene>
<dbReference type="SMART" id="SM00306">
    <property type="entry name" value="HintN"/>
    <property type="match status" value="1"/>
</dbReference>
<proteinExistence type="predicted"/>
<name>A0A543CQE9_9ACTN</name>
<accession>A0A543CQE9</accession>
<organism evidence="2 3">
    <name type="scientific">Actinoallomurus bryophytorum</name>
    <dbReference type="NCBI Taxonomy" id="1490222"/>
    <lineage>
        <taxon>Bacteria</taxon>
        <taxon>Bacillati</taxon>
        <taxon>Actinomycetota</taxon>
        <taxon>Actinomycetes</taxon>
        <taxon>Streptosporangiales</taxon>
        <taxon>Thermomonosporaceae</taxon>
        <taxon>Actinoallomurus</taxon>
    </lineage>
</organism>
<keyword evidence="3" id="KW-1185">Reference proteome</keyword>
<evidence type="ECO:0000313" key="2">
    <source>
        <dbReference type="EMBL" id="TQL99331.1"/>
    </source>
</evidence>
<dbReference type="Gene3D" id="2.170.16.10">
    <property type="entry name" value="Hedgehog/Intein (Hint) domain"/>
    <property type="match status" value="1"/>
</dbReference>
<dbReference type="CDD" id="cd00081">
    <property type="entry name" value="Hint"/>
    <property type="match status" value="1"/>
</dbReference>
<evidence type="ECO:0000313" key="3">
    <source>
        <dbReference type="Proteomes" id="UP000316096"/>
    </source>
</evidence>